<feature type="signal peptide" evidence="1">
    <location>
        <begin position="1"/>
        <end position="21"/>
    </location>
</feature>
<dbReference type="OMA" id="PWPGSFI"/>
<sequence>MKYLVRFLLPTLLICMSTLHADVEETAISTEQITKNADVQGGPFTLLTSFDAVAPAKFTKDEIDHQKLRFQQGETSLNAVVYYNRACEEGLALGVGYTYNKIAWDQNPFFDQQNFNAYNVLITGFTKRLCDWDWKAQILYALDIDHPDFDDYSTWDLLLWGRYTYSCLAGIHLGFYAQTGMEADRVVPVLGFDWQFSRDWKLNAVFPVKMSLVYTFDPHWCTLVAARFFSARCRVGSNEPLGKGIIEYRNVGVEWAIRYEWDPYITADAHIGYSSGGKLKISNRNHNHATHLKFDSAPYVGAMLNFNF</sequence>
<dbReference type="Proteomes" id="UP000031307">
    <property type="component" value="Unassembled WGS sequence"/>
</dbReference>
<gene>
    <name evidence="2" type="ORF">DB43_GF00170</name>
</gene>
<evidence type="ECO:0008006" key="4">
    <source>
        <dbReference type="Google" id="ProtNLM"/>
    </source>
</evidence>
<evidence type="ECO:0000256" key="1">
    <source>
        <dbReference type="SAM" id="SignalP"/>
    </source>
</evidence>
<protein>
    <recommendedName>
        <fullName evidence="4">MOMP-like family protein</fullName>
    </recommendedName>
</protein>
<evidence type="ECO:0000313" key="3">
    <source>
        <dbReference type="Proteomes" id="UP000031307"/>
    </source>
</evidence>
<accession>A0A0C1C8W1</accession>
<keyword evidence="1" id="KW-0732">Signal</keyword>
<evidence type="ECO:0000313" key="2">
    <source>
        <dbReference type="EMBL" id="KIA77475.1"/>
    </source>
</evidence>
<name>A0A0C1C8W1_9BACT</name>
<dbReference type="PATRIC" id="fig|83552.4.peg.1338"/>
<comment type="caution">
    <text evidence="2">The sequence shown here is derived from an EMBL/GenBank/DDBJ whole genome shotgun (WGS) entry which is preliminary data.</text>
</comment>
<dbReference type="EMBL" id="JSAM01000075">
    <property type="protein sequence ID" value="KIA77475.1"/>
    <property type="molecule type" value="Genomic_DNA"/>
</dbReference>
<dbReference type="AlphaFoldDB" id="A0A0C1C8W1"/>
<proteinExistence type="predicted"/>
<dbReference type="RefSeq" id="WP_013925203.1">
    <property type="nucleotide sequence ID" value="NZ_BAWW01000008.1"/>
</dbReference>
<feature type="chain" id="PRO_5002129082" description="MOMP-like family protein" evidence="1">
    <location>
        <begin position="22"/>
        <end position="308"/>
    </location>
</feature>
<reference evidence="2 3" key="1">
    <citation type="journal article" date="2014" name="Mol. Biol. Evol.">
        <title>Massive expansion of Ubiquitination-related gene families within the Chlamydiae.</title>
        <authorList>
            <person name="Domman D."/>
            <person name="Collingro A."/>
            <person name="Lagkouvardos I."/>
            <person name="Gehre L."/>
            <person name="Weinmaier T."/>
            <person name="Rattei T."/>
            <person name="Subtil A."/>
            <person name="Horn M."/>
        </authorList>
    </citation>
    <scope>NUCLEOTIDE SEQUENCE [LARGE SCALE GENOMIC DNA]</scope>
    <source>
        <strain evidence="2 3">OEW1</strain>
    </source>
</reference>
<organism evidence="2 3">
    <name type="scientific">Parachlamydia acanthamoebae</name>
    <dbReference type="NCBI Taxonomy" id="83552"/>
    <lineage>
        <taxon>Bacteria</taxon>
        <taxon>Pseudomonadati</taxon>
        <taxon>Chlamydiota</taxon>
        <taxon>Chlamydiia</taxon>
        <taxon>Parachlamydiales</taxon>
        <taxon>Parachlamydiaceae</taxon>
        <taxon>Parachlamydia</taxon>
    </lineage>
</organism>